<dbReference type="EMBL" id="JAPDGR010000032">
    <property type="protein sequence ID" value="KAJ2998230.1"/>
    <property type="molecule type" value="Genomic_DNA"/>
</dbReference>
<evidence type="ECO:0000313" key="2">
    <source>
        <dbReference type="Proteomes" id="UP001143856"/>
    </source>
</evidence>
<evidence type="ECO:0000313" key="1">
    <source>
        <dbReference type="EMBL" id="KAJ2998230.1"/>
    </source>
</evidence>
<organism evidence="1 2">
    <name type="scientific">Xylaria curta</name>
    <dbReference type="NCBI Taxonomy" id="42375"/>
    <lineage>
        <taxon>Eukaryota</taxon>
        <taxon>Fungi</taxon>
        <taxon>Dikarya</taxon>
        <taxon>Ascomycota</taxon>
        <taxon>Pezizomycotina</taxon>
        <taxon>Sordariomycetes</taxon>
        <taxon>Xylariomycetidae</taxon>
        <taxon>Xylariales</taxon>
        <taxon>Xylariaceae</taxon>
        <taxon>Xylaria</taxon>
    </lineage>
</organism>
<reference evidence="1" key="1">
    <citation type="submission" date="2022-10" db="EMBL/GenBank/DDBJ databases">
        <title>Genome Sequence of Xylaria curta.</title>
        <authorList>
            <person name="Buettner E."/>
        </authorList>
    </citation>
    <scope>NUCLEOTIDE SEQUENCE</scope>
    <source>
        <strain evidence="1">Babe10</strain>
    </source>
</reference>
<proteinExistence type="predicted"/>
<name>A0ACC1PR70_9PEZI</name>
<dbReference type="Proteomes" id="UP001143856">
    <property type="component" value="Unassembled WGS sequence"/>
</dbReference>
<comment type="caution">
    <text evidence="1">The sequence shown here is derived from an EMBL/GenBank/DDBJ whole genome shotgun (WGS) entry which is preliminary data.</text>
</comment>
<gene>
    <name evidence="1" type="ORF">NUW58_g383</name>
</gene>
<sequence>MFGTLKAGKKNNAGSMVFVEQNKQSRSSPWSPHNACKTCRERKLKCTGEATGCKRCKSSNVRCEYPSPTVREDRRGSKSRRVQVPAAAVGQEPPPVVPNAQGQSSQGNNQRSPEKTMSTSLEANTRELDMDFSVSSFPDPGLPDVFYDELHSVNTTAFLENMEQDRNSHEDPNILQHPFEGDLLADLELPPLDVTHYRTSSSDSDNSFSAGTSLGDNVDSTFMEVFLAPQVHWHQRDGPPSRDSPSISNKHTSSPRPRVNRPNTAPSKPTPSRSHSGSPFIAIFSETQPKSQPKSNSLESSSGSDSESSARQCRCSDRALRLLEKLPNTSENSSSPPPSVGSSELLSPERMDTTFPGEVKSGATNMTRAHFTQAATIFLGHFSQDLAVFSTISQCRSCLRKSSFSMILLMLAERLTSRITQLLQKYAHVPAKDSSSQKFMLTIAESAIEYDDPLPLISTLMAGKVCHLAACIARVKSVCSTARWTSYERGFEALETPLRERMGELEAMM</sequence>
<keyword evidence="2" id="KW-1185">Reference proteome</keyword>
<accession>A0ACC1PR70</accession>
<protein>
    <submittedName>
        <fullName evidence="1">Uncharacterized protein</fullName>
    </submittedName>
</protein>